<dbReference type="Proteomes" id="UP000012672">
    <property type="component" value="Chromosome"/>
</dbReference>
<dbReference type="AlphaFoldDB" id="M9SHS0"/>
<dbReference type="NCBIfam" id="TIGR03260">
    <property type="entry name" value="met_CoM_red_D"/>
    <property type="match status" value="1"/>
</dbReference>
<reference evidence="2 3" key="1">
    <citation type="journal article" date="2012" name="J. Bacteriol.">
        <title>Genome sequence of 'Candidatus Methanomethylophilus alvus' Mx1201, a methanogenic archaeon from the human gut belonging to a seventh order of methanogens.</title>
        <authorList>
            <person name="Borrel G."/>
            <person name="Harris H.M."/>
            <person name="Tottey W."/>
            <person name="Mihajlovski A."/>
            <person name="Parisot N."/>
            <person name="Peyretaillade E."/>
            <person name="Peyret P."/>
            <person name="Gribaldo S."/>
            <person name="O'Toole P.W."/>
            <person name="Brugere J.F."/>
        </authorList>
    </citation>
    <scope>NUCLEOTIDE SEQUENCE [LARGE SCALE GENOMIC DNA]</scope>
    <source>
        <strain evidence="2 3">Mx1201</strain>
    </source>
</reference>
<dbReference type="InParanoid" id="M9SHS0"/>
<dbReference type="Pfam" id="PF02505">
    <property type="entry name" value="MCR_D"/>
    <property type="match status" value="1"/>
</dbReference>
<name>M9SHS0_METAX</name>
<evidence type="ECO:0000313" key="3">
    <source>
        <dbReference type="Proteomes" id="UP000012672"/>
    </source>
</evidence>
<keyword evidence="1" id="KW-0484">Methanogenesis</keyword>
<dbReference type="eggNOG" id="arCOG04859">
    <property type="taxonomic scope" value="Archaea"/>
</dbReference>
<dbReference type="KEGG" id="max:MMALV_03980"/>
<organism evidence="2 3">
    <name type="scientific">Methanomethylophilus alvi (strain Mx1201)</name>
    <dbReference type="NCBI Taxonomy" id="1236689"/>
    <lineage>
        <taxon>Archaea</taxon>
        <taxon>Methanobacteriati</taxon>
        <taxon>Thermoplasmatota</taxon>
        <taxon>Thermoplasmata</taxon>
        <taxon>Methanomassiliicoccales</taxon>
        <taxon>Methanomethylophilaceae</taxon>
        <taxon>Methanomethylophilus</taxon>
    </lineage>
</organism>
<dbReference type="HOGENOM" id="CLU_118415_0_0_2"/>
<dbReference type="OrthoDB" id="109281at2157"/>
<keyword evidence="3" id="KW-1185">Reference proteome</keyword>
<dbReference type="RefSeq" id="WP_022532232.1">
    <property type="nucleotide sequence ID" value="NC_020913.1"/>
</dbReference>
<gene>
    <name evidence="2" type="ORF">MMALV_03980</name>
</gene>
<sequence length="141" mass="15735">MPKPPVDYANVPLPEVRIMTNRLLSAESTEAVLNAIDKIEHIRQVNMAGESLPATISSGPAKGLPNNHTERKIIHVDGREVELHCLVGAFYIELEVDDSDMLEAVVKEIREACDKTIVDGYTLDIGRYSKYRPTLNDYRSA</sequence>
<dbReference type="GeneID" id="41321191"/>
<proteinExistence type="predicted"/>
<dbReference type="InterPro" id="IPR003901">
    <property type="entry name" value="Me_CoM_Rdtase_D"/>
</dbReference>
<accession>M9SHS0</accession>
<dbReference type="STRING" id="1236689.MMALV_03980"/>
<protein>
    <submittedName>
        <fullName evidence="2">Methyl coenzyme M reductase operon protein D</fullName>
    </submittedName>
</protein>
<evidence type="ECO:0000313" key="2">
    <source>
        <dbReference type="EMBL" id="AGI85142.2"/>
    </source>
</evidence>
<evidence type="ECO:0000256" key="1">
    <source>
        <dbReference type="ARBA" id="ARBA00022994"/>
    </source>
</evidence>
<dbReference type="GO" id="GO:0015948">
    <property type="term" value="P:methanogenesis"/>
    <property type="evidence" value="ECO:0007669"/>
    <property type="project" value="UniProtKB-KW"/>
</dbReference>
<dbReference type="EMBL" id="CP004049">
    <property type="protein sequence ID" value="AGI85142.2"/>
    <property type="molecule type" value="Genomic_DNA"/>
</dbReference>
<dbReference type="FunCoup" id="M9SHS0">
    <property type="interactions" value="6"/>
</dbReference>